<dbReference type="EMBL" id="CM042020">
    <property type="protein sequence ID" value="KAI3821160.1"/>
    <property type="molecule type" value="Genomic_DNA"/>
</dbReference>
<reference evidence="2" key="1">
    <citation type="journal article" date="2022" name="Mol. Ecol. Resour.">
        <title>The genomes of chicory, endive, great burdock and yacon provide insights into Asteraceae palaeo-polyploidization history and plant inulin production.</title>
        <authorList>
            <person name="Fan W."/>
            <person name="Wang S."/>
            <person name="Wang H."/>
            <person name="Wang A."/>
            <person name="Jiang F."/>
            <person name="Liu H."/>
            <person name="Zhao H."/>
            <person name="Xu D."/>
            <person name="Zhang Y."/>
        </authorList>
    </citation>
    <scope>NUCLEOTIDE SEQUENCE [LARGE SCALE GENOMIC DNA]</scope>
    <source>
        <strain evidence="2">cv. Yunnan</strain>
    </source>
</reference>
<reference evidence="1 2" key="2">
    <citation type="journal article" date="2022" name="Mol. Ecol. Resour.">
        <title>The genomes of chicory, endive, great burdock and yacon provide insights into Asteraceae paleo-polyploidization history and plant inulin production.</title>
        <authorList>
            <person name="Fan W."/>
            <person name="Wang S."/>
            <person name="Wang H."/>
            <person name="Wang A."/>
            <person name="Jiang F."/>
            <person name="Liu H."/>
            <person name="Zhao H."/>
            <person name="Xu D."/>
            <person name="Zhang Y."/>
        </authorList>
    </citation>
    <scope>NUCLEOTIDE SEQUENCE [LARGE SCALE GENOMIC DNA]</scope>
    <source>
        <strain evidence="2">cv. Yunnan</strain>
        <tissue evidence="1">Leaves</tissue>
    </source>
</reference>
<dbReference type="Proteomes" id="UP001056120">
    <property type="component" value="Linkage Group LG03"/>
</dbReference>
<comment type="caution">
    <text evidence="1">The sequence shown here is derived from an EMBL/GenBank/DDBJ whole genome shotgun (WGS) entry which is preliminary data.</text>
</comment>
<evidence type="ECO:0000313" key="1">
    <source>
        <dbReference type="EMBL" id="KAI3821160.1"/>
    </source>
</evidence>
<name>A0ACB9JLI4_9ASTR</name>
<organism evidence="1 2">
    <name type="scientific">Smallanthus sonchifolius</name>
    <dbReference type="NCBI Taxonomy" id="185202"/>
    <lineage>
        <taxon>Eukaryota</taxon>
        <taxon>Viridiplantae</taxon>
        <taxon>Streptophyta</taxon>
        <taxon>Embryophyta</taxon>
        <taxon>Tracheophyta</taxon>
        <taxon>Spermatophyta</taxon>
        <taxon>Magnoliopsida</taxon>
        <taxon>eudicotyledons</taxon>
        <taxon>Gunneridae</taxon>
        <taxon>Pentapetalae</taxon>
        <taxon>asterids</taxon>
        <taxon>campanulids</taxon>
        <taxon>Asterales</taxon>
        <taxon>Asteraceae</taxon>
        <taxon>Asteroideae</taxon>
        <taxon>Heliantheae alliance</taxon>
        <taxon>Millerieae</taxon>
        <taxon>Smallanthus</taxon>
    </lineage>
</organism>
<evidence type="ECO:0000313" key="2">
    <source>
        <dbReference type="Proteomes" id="UP001056120"/>
    </source>
</evidence>
<accession>A0ACB9JLI4</accession>
<keyword evidence="2" id="KW-1185">Reference proteome</keyword>
<gene>
    <name evidence="1" type="ORF">L1987_08717</name>
</gene>
<proteinExistence type="predicted"/>
<protein>
    <submittedName>
        <fullName evidence="1">Uncharacterized protein</fullName>
    </submittedName>
</protein>
<sequence length="67" mass="7916">MWTLILLCTSGYIFSECVILGVQKTSQQEIKKAYHKLALRLHPNKNPVYENAKEKFNNCRKLYQNAW</sequence>